<dbReference type="Gene3D" id="3.30.420.100">
    <property type="match status" value="1"/>
</dbReference>
<dbReference type="GO" id="GO:0005737">
    <property type="term" value="C:cytoplasm"/>
    <property type="evidence" value="ECO:0007669"/>
    <property type="project" value="UniProtKB-ARBA"/>
</dbReference>
<dbReference type="EMBL" id="VBOS01000031">
    <property type="protein sequence ID" value="TMQ60025.1"/>
    <property type="molecule type" value="Genomic_DNA"/>
</dbReference>
<dbReference type="InterPro" id="IPR057268">
    <property type="entry name" value="Ribosomal_L18"/>
</dbReference>
<dbReference type="PANTHER" id="PTHR12899">
    <property type="entry name" value="39S RIBOSOMAL PROTEIN L18, MITOCHONDRIAL"/>
    <property type="match status" value="1"/>
</dbReference>
<evidence type="ECO:0000256" key="1">
    <source>
        <dbReference type="ARBA" id="ARBA00007116"/>
    </source>
</evidence>
<dbReference type="FunFam" id="3.30.420.100:FF:000001">
    <property type="entry name" value="50S ribosomal protein L18"/>
    <property type="match status" value="1"/>
</dbReference>
<dbReference type="GO" id="GO:0003735">
    <property type="term" value="F:structural constituent of ribosome"/>
    <property type="evidence" value="ECO:0007669"/>
    <property type="project" value="InterPro"/>
</dbReference>
<dbReference type="InterPro" id="IPR004389">
    <property type="entry name" value="Ribosomal_uL18_bac-type"/>
</dbReference>
<evidence type="ECO:0000313" key="8">
    <source>
        <dbReference type="EMBL" id="TMQ60025.1"/>
    </source>
</evidence>
<dbReference type="GO" id="GO:0008097">
    <property type="term" value="F:5S rRNA binding"/>
    <property type="evidence" value="ECO:0007669"/>
    <property type="project" value="TreeGrafter"/>
</dbReference>
<dbReference type="GO" id="GO:0006412">
    <property type="term" value="P:translation"/>
    <property type="evidence" value="ECO:0007669"/>
    <property type="project" value="UniProtKB-UniRule"/>
</dbReference>
<evidence type="ECO:0000256" key="6">
    <source>
        <dbReference type="ARBA" id="ARBA00035197"/>
    </source>
</evidence>
<organism evidence="8 9">
    <name type="scientific">Eiseniibacteriota bacterium</name>
    <dbReference type="NCBI Taxonomy" id="2212470"/>
    <lineage>
        <taxon>Bacteria</taxon>
        <taxon>Candidatus Eiseniibacteriota</taxon>
    </lineage>
</organism>
<protein>
    <recommendedName>
        <fullName evidence="6 7">Large ribosomal subunit protein uL18</fullName>
    </recommendedName>
</protein>
<comment type="caution">
    <text evidence="8">The sequence shown here is derived from an EMBL/GenBank/DDBJ whole genome shotgun (WGS) entry which is preliminary data.</text>
</comment>
<keyword evidence="2 7" id="KW-0699">rRNA-binding</keyword>
<dbReference type="Pfam" id="PF00861">
    <property type="entry name" value="Ribosomal_L18p"/>
    <property type="match status" value="1"/>
</dbReference>
<evidence type="ECO:0000256" key="3">
    <source>
        <dbReference type="ARBA" id="ARBA00022884"/>
    </source>
</evidence>
<accession>A0A538T8S7</accession>
<sequence>MSGRHDQVERRRIRRYRIRKRVSGTAERPRLSVFRSAKHIYAQLVDDQRGLTLAAASSREALAPAGEAARRIGLSAAVGRRLAERAKEKGIARACFDRGGYRYHGRIKALADGARSAGLEF</sequence>
<dbReference type="InterPro" id="IPR005484">
    <property type="entry name" value="Ribosomal_uL18_bac/plant/anim"/>
</dbReference>
<evidence type="ECO:0000313" key="9">
    <source>
        <dbReference type="Proteomes" id="UP000317716"/>
    </source>
</evidence>
<dbReference type="CDD" id="cd00432">
    <property type="entry name" value="Ribosomal_L18_L5e"/>
    <property type="match status" value="1"/>
</dbReference>
<comment type="subunit">
    <text evidence="7">Part of the 50S ribosomal subunit; part of the 5S rRNA/L5/L18/L25 subcomplex. Contacts the 5S and 23S rRNAs.</text>
</comment>
<dbReference type="GO" id="GO:1990904">
    <property type="term" value="C:ribonucleoprotein complex"/>
    <property type="evidence" value="ECO:0007669"/>
    <property type="project" value="UniProtKB-KW"/>
</dbReference>
<dbReference type="HAMAP" id="MF_01337_B">
    <property type="entry name" value="Ribosomal_uL18_B"/>
    <property type="match status" value="1"/>
</dbReference>
<evidence type="ECO:0000256" key="4">
    <source>
        <dbReference type="ARBA" id="ARBA00022980"/>
    </source>
</evidence>
<evidence type="ECO:0000256" key="5">
    <source>
        <dbReference type="ARBA" id="ARBA00023274"/>
    </source>
</evidence>
<keyword evidence="5 7" id="KW-0687">Ribonucleoprotein</keyword>
<dbReference type="GO" id="GO:0005840">
    <property type="term" value="C:ribosome"/>
    <property type="evidence" value="ECO:0007669"/>
    <property type="project" value="UniProtKB-KW"/>
</dbReference>
<name>A0A538T8S7_UNCEI</name>
<reference evidence="8 9" key="1">
    <citation type="journal article" date="2019" name="Nat. Microbiol.">
        <title>Mediterranean grassland soil C-N compound turnover is dependent on rainfall and depth, and is mediated by genomically divergent microorganisms.</title>
        <authorList>
            <person name="Diamond S."/>
            <person name="Andeer P.F."/>
            <person name="Li Z."/>
            <person name="Crits-Christoph A."/>
            <person name="Burstein D."/>
            <person name="Anantharaman K."/>
            <person name="Lane K.R."/>
            <person name="Thomas B.C."/>
            <person name="Pan C."/>
            <person name="Northen T.R."/>
            <person name="Banfield J.F."/>
        </authorList>
    </citation>
    <scope>NUCLEOTIDE SEQUENCE [LARGE SCALE GENOMIC DNA]</scope>
    <source>
        <strain evidence="8">WS_2</strain>
    </source>
</reference>
<gene>
    <name evidence="7" type="primary">rplR</name>
    <name evidence="8" type="ORF">E6K72_01085</name>
</gene>
<proteinExistence type="inferred from homology"/>
<keyword evidence="4 7" id="KW-0689">Ribosomal protein</keyword>
<dbReference type="Proteomes" id="UP000317716">
    <property type="component" value="Unassembled WGS sequence"/>
</dbReference>
<keyword evidence="3 7" id="KW-0694">RNA-binding</keyword>
<dbReference type="AlphaFoldDB" id="A0A538T8S7"/>
<comment type="similarity">
    <text evidence="1 7">Belongs to the universal ribosomal protein uL18 family.</text>
</comment>
<dbReference type="PANTHER" id="PTHR12899:SF3">
    <property type="entry name" value="LARGE RIBOSOMAL SUBUNIT PROTEIN UL18M"/>
    <property type="match status" value="1"/>
</dbReference>
<dbReference type="SUPFAM" id="SSF53137">
    <property type="entry name" value="Translational machinery components"/>
    <property type="match status" value="1"/>
</dbReference>
<evidence type="ECO:0000256" key="7">
    <source>
        <dbReference type="HAMAP-Rule" id="MF_01337"/>
    </source>
</evidence>
<comment type="function">
    <text evidence="7">This is one of the proteins that bind and probably mediate the attachment of the 5S RNA into the large ribosomal subunit, where it forms part of the central protuberance.</text>
</comment>
<evidence type="ECO:0000256" key="2">
    <source>
        <dbReference type="ARBA" id="ARBA00022730"/>
    </source>
</evidence>
<dbReference type="NCBIfam" id="TIGR00060">
    <property type="entry name" value="L18_bact"/>
    <property type="match status" value="1"/>
</dbReference>